<proteinExistence type="predicted"/>
<keyword evidence="1" id="KW-0472">Membrane</keyword>
<dbReference type="EMBL" id="JAHRIM010045066">
    <property type="protein sequence ID" value="MEQ2268114.1"/>
    <property type="molecule type" value="Genomic_DNA"/>
</dbReference>
<protein>
    <recommendedName>
        <fullName evidence="4">Secreted protein</fullName>
    </recommendedName>
</protein>
<sequence length="108" mass="12826">MLAFLKRSVFVQRAWFVWRPLSVCHLLSLLGPLTLLTPLFVWRLFAWVPVFVRRPLFACRHPVVWRCSDGYQSKAQLHSQICNLTLQRFYCFPLFFEFGGMFNITVEL</sequence>
<keyword evidence="3" id="KW-1185">Reference proteome</keyword>
<evidence type="ECO:0000313" key="3">
    <source>
        <dbReference type="Proteomes" id="UP001444071"/>
    </source>
</evidence>
<name>A0ABV0WF39_9TELE</name>
<keyword evidence="1" id="KW-1133">Transmembrane helix</keyword>
<evidence type="ECO:0008006" key="4">
    <source>
        <dbReference type="Google" id="ProtNLM"/>
    </source>
</evidence>
<dbReference type="Proteomes" id="UP001444071">
    <property type="component" value="Unassembled WGS sequence"/>
</dbReference>
<evidence type="ECO:0000256" key="1">
    <source>
        <dbReference type="SAM" id="Phobius"/>
    </source>
</evidence>
<reference evidence="2 3" key="1">
    <citation type="submission" date="2021-06" db="EMBL/GenBank/DDBJ databases">
        <authorList>
            <person name="Palmer J.M."/>
        </authorList>
    </citation>
    <scope>NUCLEOTIDE SEQUENCE [LARGE SCALE GENOMIC DNA]</scope>
    <source>
        <strain evidence="2 3">XR_2019</strain>
        <tissue evidence="2">Muscle</tissue>
    </source>
</reference>
<keyword evidence="1" id="KW-0812">Transmembrane</keyword>
<feature type="transmembrane region" description="Helical" evidence="1">
    <location>
        <begin position="20"/>
        <end position="45"/>
    </location>
</feature>
<organism evidence="2 3">
    <name type="scientific">Xenotaenia resolanae</name>
    <dbReference type="NCBI Taxonomy" id="208358"/>
    <lineage>
        <taxon>Eukaryota</taxon>
        <taxon>Metazoa</taxon>
        <taxon>Chordata</taxon>
        <taxon>Craniata</taxon>
        <taxon>Vertebrata</taxon>
        <taxon>Euteleostomi</taxon>
        <taxon>Actinopterygii</taxon>
        <taxon>Neopterygii</taxon>
        <taxon>Teleostei</taxon>
        <taxon>Neoteleostei</taxon>
        <taxon>Acanthomorphata</taxon>
        <taxon>Ovalentaria</taxon>
        <taxon>Atherinomorphae</taxon>
        <taxon>Cyprinodontiformes</taxon>
        <taxon>Goodeidae</taxon>
        <taxon>Xenotaenia</taxon>
    </lineage>
</organism>
<accession>A0ABV0WF39</accession>
<gene>
    <name evidence="2" type="ORF">XENORESO_015548</name>
</gene>
<comment type="caution">
    <text evidence="2">The sequence shown here is derived from an EMBL/GenBank/DDBJ whole genome shotgun (WGS) entry which is preliminary data.</text>
</comment>
<evidence type="ECO:0000313" key="2">
    <source>
        <dbReference type="EMBL" id="MEQ2268114.1"/>
    </source>
</evidence>